<dbReference type="AlphaFoldDB" id="A0AA36CLA9"/>
<organism evidence="1 2">
    <name type="scientific">Mesorhabditis spiculigera</name>
    <dbReference type="NCBI Taxonomy" id="96644"/>
    <lineage>
        <taxon>Eukaryota</taxon>
        <taxon>Metazoa</taxon>
        <taxon>Ecdysozoa</taxon>
        <taxon>Nematoda</taxon>
        <taxon>Chromadorea</taxon>
        <taxon>Rhabditida</taxon>
        <taxon>Rhabditina</taxon>
        <taxon>Rhabditomorpha</taxon>
        <taxon>Rhabditoidea</taxon>
        <taxon>Rhabditidae</taxon>
        <taxon>Mesorhabditinae</taxon>
        <taxon>Mesorhabditis</taxon>
    </lineage>
</organism>
<reference evidence="1" key="1">
    <citation type="submission" date="2023-06" db="EMBL/GenBank/DDBJ databases">
        <authorList>
            <person name="Delattre M."/>
        </authorList>
    </citation>
    <scope>NUCLEOTIDE SEQUENCE</scope>
    <source>
        <strain evidence="1">AF72</strain>
    </source>
</reference>
<name>A0AA36CLA9_9BILA</name>
<feature type="non-terminal residue" evidence="1">
    <location>
        <position position="1"/>
    </location>
</feature>
<dbReference type="EMBL" id="CATQJA010002254">
    <property type="protein sequence ID" value="CAJ0570135.1"/>
    <property type="molecule type" value="Genomic_DNA"/>
</dbReference>
<evidence type="ECO:0000313" key="1">
    <source>
        <dbReference type="EMBL" id="CAJ0570135.1"/>
    </source>
</evidence>
<proteinExistence type="predicted"/>
<sequence length="123" mass="13224">MYALRIAPLVCLVGLAVATRDTEPCNKAICPSGYSCRKEDKTCIGIAGKTLEIVGECVNLLCPESYSCVEDACIRPPQIRLKGAEAIGPCVNLKCPASHVCEEAENKCYPIDKEASTYKPGSR</sequence>
<evidence type="ECO:0000313" key="2">
    <source>
        <dbReference type="Proteomes" id="UP001177023"/>
    </source>
</evidence>
<dbReference type="Proteomes" id="UP001177023">
    <property type="component" value="Unassembled WGS sequence"/>
</dbReference>
<keyword evidence="2" id="KW-1185">Reference proteome</keyword>
<comment type="caution">
    <text evidence="1">The sequence shown here is derived from an EMBL/GenBank/DDBJ whole genome shotgun (WGS) entry which is preliminary data.</text>
</comment>
<accession>A0AA36CLA9</accession>
<protein>
    <submittedName>
        <fullName evidence="1">Uncharacterized protein</fullName>
    </submittedName>
</protein>
<gene>
    <name evidence="1" type="ORF">MSPICULIGERA_LOCUS8582</name>
</gene>